<keyword evidence="1" id="KW-1133">Transmembrane helix</keyword>
<feature type="transmembrane region" description="Helical" evidence="1">
    <location>
        <begin position="165"/>
        <end position="185"/>
    </location>
</feature>
<sequence>MTKGGIGLAETRFAAIRARLERFSPRPGWRAWLYEFLLFGFKQGWACLFGGLMLALLLGTHLWYPPGAGLARYDFLTLAALAIQLAMLAMRLETLDEAKVILAFHVVGTVMELFKTAAGSWLYPEPSLLRIGAVPLFSGFMYGAVGSYIARVWRIFDFRYSFYPPRWATVVLAIAIYVNFFAHHWLVDVRWMLFAGIALLFARTRIWFRVWQEDRWMPLMLGWLLVALFIWLAENVGTFSNAWLYPDQRAGWHLVSPGKLGAWYLLMYISFVLVGLVHGIGQRAKDLAGEAGLPTSAA</sequence>
<dbReference type="AlphaFoldDB" id="A0A7X1FPQ6"/>
<evidence type="ECO:0000313" key="2">
    <source>
        <dbReference type="EMBL" id="MBC2664720.1"/>
    </source>
</evidence>
<keyword evidence="1" id="KW-0472">Membrane</keyword>
<dbReference type="Proteomes" id="UP000566813">
    <property type="component" value="Unassembled WGS sequence"/>
</dbReference>
<organism evidence="2 3">
    <name type="scientific">Novosphingobium flavum</name>
    <dbReference type="NCBI Taxonomy" id="1778672"/>
    <lineage>
        <taxon>Bacteria</taxon>
        <taxon>Pseudomonadati</taxon>
        <taxon>Pseudomonadota</taxon>
        <taxon>Alphaproteobacteria</taxon>
        <taxon>Sphingomonadales</taxon>
        <taxon>Sphingomonadaceae</taxon>
        <taxon>Novosphingobium</taxon>
    </lineage>
</organism>
<accession>A0A7X1FPQ6</accession>
<evidence type="ECO:0000313" key="3">
    <source>
        <dbReference type="Proteomes" id="UP000566813"/>
    </source>
</evidence>
<keyword evidence="3" id="KW-1185">Reference proteome</keyword>
<dbReference type="RefSeq" id="WP_185662993.1">
    <property type="nucleotide sequence ID" value="NZ_JACLAW010000003.1"/>
</dbReference>
<feature type="transmembrane region" description="Helical" evidence="1">
    <location>
        <begin position="70"/>
        <end position="90"/>
    </location>
</feature>
<dbReference type="PIRSF" id="PIRSF009141">
    <property type="entry name" value="UCP009141"/>
    <property type="match status" value="1"/>
</dbReference>
<keyword evidence="1" id="KW-0812">Transmembrane</keyword>
<feature type="transmembrane region" description="Helical" evidence="1">
    <location>
        <begin position="129"/>
        <end position="153"/>
    </location>
</feature>
<gene>
    <name evidence="2" type="ORF">H7F51_04215</name>
</gene>
<feature type="transmembrane region" description="Helical" evidence="1">
    <location>
        <begin position="45"/>
        <end position="64"/>
    </location>
</feature>
<feature type="transmembrane region" description="Helical" evidence="1">
    <location>
        <begin position="102"/>
        <end position="123"/>
    </location>
</feature>
<feature type="transmembrane region" description="Helical" evidence="1">
    <location>
        <begin position="260"/>
        <end position="280"/>
    </location>
</feature>
<evidence type="ECO:0000256" key="1">
    <source>
        <dbReference type="SAM" id="Phobius"/>
    </source>
</evidence>
<feature type="transmembrane region" description="Helical" evidence="1">
    <location>
        <begin position="191"/>
        <end position="208"/>
    </location>
</feature>
<name>A0A7X1FPQ6_9SPHN</name>
<dbReference type="EMBL" id="JACLAW010000003">
    <property type="protein sequence ID" value="MBC2664720.1"/>
    <property type="molecule type" value="Genomic_DNA"/>
</dbReference>
<proteinExistence type="predicted"/>
<comment type="caution">
    <text evidence="2">The sequence shown here is derived from an EMBL/GenBank/DDBJ whole genome shotgun (WGS) entry which is preliminary data.</text>
</comment>
<feature type="transmembrane region" description="Helical" evidence="1">
    <location>
        <begin position="220"/>
        <end position="240"/>
    </location>
</feature>
<reference evidence="2 3" key="1">
    <citation type="submission" date="2020-08" db="EMBL/GenBank/DDBJ databases">
        <title>The genome sequence of type strain Novosphingobium flavum NBRC 111647.</title>
        <authorList>
            <person name="Liu Y."/>
        </authorList>
    </citation>
    <scope>NUCLEOTIDE SEQUENCE [LARGE SCALE GENOMIC DNA]</scope>
    <source>
        <strain evidence="2 3">NBRC 111647</strain>
    </source>
</reference>
<dbReference type="Pfam" id="PF05675">
    <property type="entry name" value="DUF817"/>
    <property type="match status" value="1"/>
</dbReference>
<dbReference type="InterPro" id="IPR008535">
    <property type="entry name" value="DUF817"/>
</dbReference>
<protein>
    <submittedName>
        <fullName evidence="2">DUF817 domain-containing protein</fullName>
    </submittedName>
</protein>